<gene>
    <name evidence="1" type="ORF">SAMN05216259_12855</name>
</gene>
<organism evidence="1 2">
    <name type="scientific">Actinacidiphila guanduensis</name>
    <dbReference type="NCBI Taxonomy" id="310781"/>
    <lineage>
        <taxon>Bacteria</taxon>
        <taxon>Bacillati</taxon>
        <taxon>Actinomycetota</taxon>
        <taxon>Actinomycetes</taxon>
        <taxon>Kitasatosporales</taxon>
        <taxon>Streptomycetaceae</taxon>
        <taxon>Actinacidiphila</taxon>
    </lineage>
</organism>
<dbReference type="AlphaFoldDB" id="A0A1H0SJD0"/>
<dbReference type="Proteomes" id="UP000199341">
    <property type="component" value="Unassembled WGS sequence"/>
</dbReference>
<evidence type="ECO:0000313" key="1">
    <source>
        <dbReference type="EMBL" id="SDP41765.1"/>
    </source>
</evidence>
<reference evidence="1 2" key="1">
    <citation type="submission" date="2016-10" db="EMBL/GenBank/DDBJ databases">
        <authorList>
            <person name="de Groot N.N."/>
        </authorList>
    </citation>
    <scope>NUCLEOTIDE SEQUENCE [LARGE SCALE GENOMIC DNA]</scope>
    <source>
        <strain evidence="1 2">CGMCC 4.2022</strain>
    </source>
</reference>
<sequence>MLSGEVVAAGTLERAGMSSRKSADGVKKRVTVTGVEEPRIRSRLVPAVPRKLLRSIRAERSGVRAHPMK</sequence>
<keyword evidence="2" id="KW-1185">Reference proteome</keyword>
<proteinExistence type="predicted"/>
<dbReference type="EMBL" id="FNIE01000028">
    <property type="protein sequence ID" value="SDP41765.1"/>
    <property type="molecule type" value="Genomic_DNA"/>
</dbReference>
<accession>A0A1H0SJD0</accession>
<evidence type="ECO:0000313" key="2">
    <source>
        <dbReference type="Proteomes" id="UP000199341"/>
    </source>
</evidence>
<protein>
    <submittedName>
        <fullName evidence="1">Uncharacterized protein</fullName>
    </submittedName>
</protein>
<name>A0A1H0SJD0_9ACTN</name>